<evidence type="ECO:0000256" key="1">
    <source>
        <dbReference type="ARBA" id="ARBA00001698"/>
    </source>
</evidence>
<comment type="catalytic activity">
    <reaction evidence="1 18">
        <text>a 1,2-diacyl-sn-glycero-3-phosphate + CTP + H(+) = a CDP-1,2-diacyl-sn-glycerol + diphosphate</text>
        <dbReference type="Rhea" id="RHEA:16229"/>
        <dbReference type="ChEBI" id="CHEBI:15378"/>
        <dbReference type="ChEBI" id="CHEBI:33019"/>
        <dbReference type="ChEBI" id="CHEBI:37563"/>
        <dbReference type="ChEBI" id="CHEBI:58332"/>
        <dbReference type="ChEBI" id="CHEBI:58608"/>
        <dbReference type="EC" id="2.7.7.41"/>
    </reaction>
</comment>
<proteinExistence type="inferred from homology"/>
<dbReference type="KEGG" id="moo:BWL13_01513"/>
<keyword evidence="13 20" id="KW-1133">Transmembrane helix</keyword>
<evidence type="ECO:0000256" key="8">
    <source>
        <dbReference type="ARBA" id="ARBA00022475"/>
    </source>
</evidence>
<keyword evidence="10 18" id="KW-0808">Transferase</keyword>
<feature type="transmembrane region" description="Helical" evidence="20">
    <location>
        <begin position="94"/>
        <end position="112"/>
    </location>
</feature>
<keyword evidence="17" id="KW-1208">Phospholipid metabolism</keyword>
<evidence type="ECO:0000256" key="14">
    <source>
        <dbReference type="ARBA" id="ARBA00023098"/>
    </source>
</evidence>
<dbReference type="PANTHER" id="PTHR46382:SF1">
    <property type="entry name" value="PHOSPHATIDATE CYTIDYLYLTRANSFERASE"/>
    <property type="match status" value="1"/>
</dbReference>
<dbReference type="RefSeq" id="WP_036309166.1">
    <property type="nucleotide sequence ID" value="NZ_SLUC01000023.1"/>
</dbReference>
<feature type="transmembrane region" description="Helical" evidence="20">
    <location>
        <begin position="124"/>
        <end position="143"/>
    </location>
</feature>
<evidence type="ECO:0000256" key="15">
    <source>
        <dbReference type="ARBA" id="ARBA00023136"/>
    </source>
</evidence>
<evidence type="ECO:0000256" key="12">
    <source>
        <dbReference type="ARBA" id="ARBA00022695"/>
    </source>
</evidence>
<dbReference type="GO" id="GO:0005886">
    <property type="term" value="C:plasma membrane"/>
    <property type="evidence" value="ECO:0007669"/>
    <property type="project" value="UniProtKB-SubCell"/>
</dbReference>
<evidence type="ECO:0000256" key="2">
    <source>
        <dbReference type="ARBA" id="ARBA00004651"/>
    </source>
</evidence>
<evidence type="ECO:0000256" key="9">
    <source>
        <dbReference type="ARBA" id="ARBA00022516"/>
    </source>
</evidence>
<comment type="caution">
    <text evidence="21">The sequence shown here is derived from an EMBL/GenBank/DDBJ whole genome shotgun (WGS) entry which is preliminary data.</text>
</comment>
<dbReference type="PANTHER" id="PTHR46382">
    <property type="entry name" value="PHOSPHATIDATE CYTIDYLYLTRANSFERASE"/>
    <property type="match status" value="1"/>
</dbReference>
<dbReference type="OrthoDB" id="9799199at2"/>
<feature type="transmembrane region" description="Helical" evidence="20">
    <location>
        <begin position="249"/>
        <end position="270"/>
    </location>
</feature>
<comment type="subcellular location">
    <subcellularLocation>
        <location evidence="2">Cell membrane</location>
        <topology evidence="2">Multi-pass membrane protein</topology>
    </subcellularLocation>
</comment>
<evidence type="ECO:0000256" key="20">
    <source>
        <dbReference type="SAM" id="Phobius"/>
    </source>
</evidence>
<dbReference type="eggNOG" id="COG0575">
    <property type="taxonomic scope" value="Bacteria"/>
</dbReference>
<dbReference type="EC" id="2.7.7.41" evidence="6 18"/>
<keyword evidence="15 20" id="KW-0472">Membrane</keyword>
<dbReference type="GO" id="GO:0016024">
    <property type="term" value="P:CDP-diacylglycerol biosynthetic process"/>
    <property type="evidence" value="ECO:0007669"/>
    <property type="project" value="UniProtKB-UniPathway"/>
</dbReference>
<evidence type="ECO:0000256" key="19">
    <source>
        <dbReference type="SAM" id="MobiDB-lite"/>
    </source>
</evidence>
<dbReference type="GO" id="GO:0004605">
    <property type="term" value="F:phosphatidate cytidylyltransferase activity"/>
    <property type="evidence" value="ECO:0007669"/>
    <property type="project" value="UniProtKB-EC"/>
</dbReference>
<evidence type="ECO:0000313" key="22">
    <source>
        <dbReference type="Proteomes" id="UP000024001"/>
    </source>
</evidence>
<evidence type="ECO:0000256" key="10">
    <source>
        <dbReference type="ARBA" id="ARBA00022679"/>
    </source>
</evidence>
<keyword evidence="9" id="KW-0444">Lipid biosynthesis</keyword>
<feature type="transmembrane region" description="Helical" evidence="20">
    <location>
        <begin position="276"/>
        <end position="296"/>
    </location>
</feature>
<keyword evidence="12 18" id="KW-0548">Nucleotidyltransferase</keyword>
<dbReference type="Proteomes" id="UP000024001">
    <property type="component" value="Unassembled WGS sequence"/>
</dbReference>
<accession>A0A031G007</accession>
<protein>
    <recommendedName>
        <fullName evidence="7 18">Phosphatidate cytidylyltransferase</fullName>
        <ecNumber evidence="6 18">2.7.7.41</ecNumber>
    </recommendedName>
</protein>
<sequence length="343" mass="36135">MSEDASGSAPGPVVPPSRSELRRGGDTPGDPSSFQAHVRAARSEFESQIERARVEFEEANERLNARSGRNLIMATLIGLAIGAVVLGSLLFWKWAFIAFAVPLCLMGAFEFTRALQAAGRRIDLPAQLGAGVLVLGAAFVGYLTQWFVIFAAVVLVIVWRLVAQMAAGDGRRYGEVVSDVLAGSLVQLYVVFHGSLALVILRQEHGELWLLAVLVIAVSVDTGAYASGVALGRHPMAPRISPNKTWEGFAGAVVVSLVAGGLLGVLMLQIPLWAGLVLGAAILVSATVGDLGESLIKRDLGIKDMSSFLPGHGGVLDRLDSILPSLVPGLALYILLNPLSALS</sequence>
<comment type="pathway">
    <text evidence="4">Lipid metabolism.</text>
</comment>
<evidence type="ECO:0000256" key="7">
    <source>
        <dbReference type="ARBA" id="ARBA00019373"/>
    </source>
</evidence>
<keyword evidence="14" id="KW-0443">Lipid metabolism</keyword>
<evidence type="ECO:0000256" key="6">
    <source>
        <dbReference type="ARBA" id="ARBA00012487"/>
    </source>
</evidence>
<evidence type="ECO:0000256" key="11">
    <source>
        <dbReference type="ARBA" id="ARBA00022692"/>
    </source>
</evidence>
<keyword evidence="22" id="KW-1185">Reference proteome</keyword>
<evidence type="ECO:0000256" key="4">
    <source>
        <dbReference type="ARBA" id="ARBA00005189"/>
    </source>
</evidence>
<evidence type="ECO:0000256" key="3">
    <source>
        <dbReference type="ARBA" id="ARBA00005119"/>
    </source>
</evidence>
<dbReference type="Pfam" id="PF01148">
    <property type="entry name" value="CTP_transf_1"/>
    <property type="match status" value="1"/>
</dbReference>
<evidence type="ECO:0000256" key="5">
    <source>
        <dbReference type="ARBA" id="ARBA00010185"/>
    </source>
</evidence>
<feature type="region of interest" description="Disordered" evidence="19">
    <location>
        <begin position="1"/>
        <end position="34"/>
    </location>
</feature>
<evidence type="ECO:0000313" key="21">
    <source>
        <dbReference type="EMBL" id="EZP29852.1"/>
    </source>
</evidence>
<dbReference type="InterPro" id="IPR000374">
    <property type="entry name" value="PC_trans"/>
</dbReference>
<keyword evidence="11 18" id="KW-0812">Transmembrane</keyword>
<feature type="transmembrane region" description="Helical" evidence="20">
    <location>
        <begin position="180"/>
        <end position="202"/>
    </location>
</feature>
<evidence type="ECO:0000256" key="18">
    <source>
        <dbReference type="RuleBase" id="RU003938"/>
    </source>
</evidence>
<dbReference type="EMBL" id="JFYO01000001">
    <property type="protein sequence ID" value="EZP29852.1"/>
    <property type="molecule type" value="Genomic_DNA"/>
</dbReference>
<organism evidence="21 22">
    <name type="scientific">Microbacterium oleivorans</name>
    <dbReference type="NCBI Taxonomy" id="273677"/>
    <lineage>
        <taxon>Bacteria</taxon>
        <taxon>Bacillati</taxon>
        <taxon>Actinomycetota</taxon>
        <taxon>Actinomycetes</taxon>
        <taxon>Micrococcales</taxon>
        <taxon>Microbacteriaceae</taxon>
        <taxon>Microbacterium</taxon>
    </lineage>
</organism>
<comment type="similarity">
    <text evidence="5 18">Belongs to the CDS family.</text>
</comment>
<feature type="compositionally biased region" description="Low complexity" evidence="19">
    <location>
        <begin position="1"/>
        <end position="11"/>
    </location>
</feature>
<gene>
    <name evidence="21" type="ORF">BW34_00480</name>
</gene>
<dbReference type="AlphaFoldDB" id="A0A031G007"/>
<name>A0A031G007_9MICO</name>
<keyword evidence="8" id="KW-1003">Cell membrane</keyword>
<reference evidence="21 22" key="1">
    <citation type="submission" date="2014-03" db="EMBL/GenBank/DDBJ databases">
        <title>Draft Genome Sequences of 13 Willow Endophytes.</title>
        <authorList>
            <person name="Gan H.Y."/>
            <person name="Gan H.M."/>
            <person name="Savka M.A."/>
            <person name="Hudson A.O."/>
        </authorList>
    </citation>
    <scope>NUCLEOTIDE SEQUENCE [LARGE SCALE GENOMIC DNA]</scope>
    <source>
        <strain evidence="21 22">RIT293</strain>
    </source>
</reference>
<dbReference type="PROSITE" id="PS01315">
    <property type="entry name" value="CDS"/>
    <property type="match status" value="1"/>
</dbReference>
<dbReference type="UniPathway" id="UPA00557">
    <property type="reaction ID" value="UER00614"/>
</dbReference>
<evidence type="ECO:0000256" key="16">
    <source>
        <dbReference type="ARBA" id="ARBA00023209"/>
    </source>
</evidence>
<feature type="transmembrane region" description="Helical" evidence="20">
    <location>
        <begin position="208"/>
        <end position="228"/>
    </location>
</feature>
<comment type="pathway">
    <text evidence="3 18">Phospholipid metabolism; CDP-diacylglycerol biosynthesis; CDP-diacylglycerol from sn-glycerol 3-phosphate: step 3/3.</text>
</comment>
<evidence type="ECO:0000256" key="13">
    <source>
        <dbReference type="ARBA" id="ARBA00022989"/>
    </source>
</evidence>
<evidence type="ECO:0000256" key="17">
    <source>
        <dbReference type="ARBA" id="ARBA00023264"/>
    </source>
</evidence>
<dbReference type="PATRIC" id="fig|273677.3.peg.468"/>
<feature type="transmembrane region" description="Helical" evidence="20">
    <location>
        <begin position="71"/>
        <end position="88"/>
    </location>
</feature>
<keyword evidence="16" id="KW-0594">Phospholipid biosynthesis</keyword>